<comment type="subcellular location">
    <subcellularLocation>
        <location evidence="1">Cell membrane</location>
        <topology evidence="1">Multi-pass membrane protein</topology>
    </subcellularLocation>
</comment>
<accession>A0A7G9RFW2</accession>
<evidence type="ECO:0000259" key="8">
    <source>
        <dbReference type="Pfam" id="PF00884"/>
    </source>
</evidence>
<evidence type="ECO:0000256" key="6">
    <source>
        <dbReference type="ARBA" id="ARBA00023136"/>
    </source>
</evidence>
<dbReference type="AlphaFoldDB" id="A0A7G9RFW2"/>
<keyword evidence="5 7" id="KW-1133">Transmembrane helix</keyword>
<dbReference type="Pfam" id="PF00884">
    <property type="entry name" value="Sulfatase"/>
    <property type="match status" value="1"/>
</dbReference>
<reference evidence="9 10" key="1">
    <citation type="submission" date="2020-08" db="EMBL/GenBank/DDBJ databases">
        <title>Genome sequence of Nocardioides mesophilus KACC 16243T.</title>
        <authorList>
            <person name="Hyun D.-W."/>
            <person name="Bae J.-W."/>
        </authorList>
    </citation>
    <scope>NUCLEOTIDE SEQUENCE [LARGE SCALE GENOMIC DNA]</scope>
    <source>
        <strain evidence="9 10">KACC 16243</strain>
    </source>
</reference>
<comment type="pathway">
    <text evidence="2">Cell wall biogenesis; lipoteichoic acid biosynthesis.</text>
</comment>
<evidence type="ECO:0000256" key="2">
    <source>
        <dbReference type="ARBA" id="ARBA00004936"/>
    </source>
</evidence>
<evidence type="ECO:0000256" key="5">
    <source>
        <dbReference type="ARBA" id="ARBA00022989"/>
    </source>
</evidence>
<gene>
    <name evidence="9" type="ORF">H9L09_09355</name>
</gene>
<proteinExistence type="predicted"/>
<keyword evidence="3" id="KW-1003">Cell membrane</keyword>
<evidence type="ECO:0000256" key="7">
    <source>
        <dbReference type="SAM" id="Phobius"/>
    </source>
</evidence>
<keyword evidence="6 7" id="KW-0472">Membrane</keyword>
<name>A0A7G9RFW2_9ACTN</name>
<feature type="domain" description="Sulfatase N-terminal" evidence="8">
    <location>
        <begin position="262"/>
        <end position="540"/>
    </location>
</feature>
<dbReference type="CDD" id="cd16015">
    <property type="entry name" value="LTA_synthase"/>
    <property type="match status" value="1"/>
</dbReference>
<keyword evidence="4 7" id="KW-0812">Transmembrane</keyword>
<dbReference type="GO" id="GO:0005886">
    <property type="term" value="C:plasma membrane"/>
    <property type="evidence" value="ECO:0007669"/>
    <property type="project" value="UniProtKB-SubCell"/>
</dbReference>
<evidence type="ECO:0000256" key="1">
    <source>
        <dbReference type="ARBA" id="ARBA00004651"/>
    </source>
</evidence>
<evidence type="ECO:0000313" key="9">
    <source>
        <dbReference type="EMBL" id="QNN54487.1"/>
    </source>
</evidence>
<evidence type="ECO:0000256" key="4">
    <source>
        <dbReference type="ARBA" id="ARBA00022692"/>
    </source>
</evidence>
<feature type="transmembrane region" description="Helical" evidence="7">
    <location>
        <begin position="163"/>
        <end position="181"/>
    </location>
</feature>
<keyword evidence="10" id="KW-1185">Reference proteome</keyword>
<dbReference type="PANTHER" id="PTHR47371">
    <property type="entry name" value="LIPOTEICHOIC ACID SYNTHASE"/>
    <property type="match status" value="1"/>
</dbReference>
<dbReference type="EMBL" id="CP060713">
    <property type="protein sequence ID" value="QNN54487.1"/>
    <property type="molecule type" value="Genomic_DNA"/>
</dbReference>
<dbReference type="InterPro" id="IPR050448">
    <property type="entry name" value="OpgB/LTA_synthase_biosynth"/>
</dbReference>
<dbReference type="RefSeq" id="WP_187580327.1">
    <property type="nucleotide sequence ID" value="NZ_CP060713.1"/>
</dbReference>
<protein>
    <submittedName>
        <fullName evidence="9">LTA synthase family protein</fullName>
    </submittedName>
</protein>
<dbReference type="InterPro" id="IPR017850">
    <property type="entry name" value="Alkaline_phosphatase_core_sf"/>
</dbReference>
<feature type="transmembrane region" description="Helical" evidence="7">
    <location>
        <begin position="48"/>
        <end position="71"/>
    </location>
</feature>
<dbReference type="KEGG" id="nmes:H9L09_09355"/>
<dbReference type="SUPFAM" id="SSF53649">
    <property type="entry name" value="Alkaline phosphatase-like"/>
    <property type="match status" value="1"/>
</dbReference>
<evidence type="ECO:0000313" key="10">
    <source>
        <dbReference type="Proteomes" id="UP000515947"/>
    </source>
</evidence>
<dbReference type="InterPro" id="IPR000917">
    <property type="entry name" value="Sulfatase_N"/>
</dbReference>
<feature type="transmembrane region" description="Helical" evidence="7">
    <location>
        <begin position="116"/>
        <end position="143"/>
    </location>
</feature>
<dbReference type="Proteomes" id="UP000515947">
    <property type="component" value="Chromosome"/>
</dbReference>
<evidence type="ECO:0000256" key="3">
    <source>
        <dbReference type="ARBA" id="ARBA00022475"/>
    </source>
</evidence>
<dbReference type="Gene3D" id="3.40.720.10">
    <property type="entry name" value="Alkaline Phosphatase, subunit A"/>
    <property type="match status" value="1"/>
</dbReference>
<sequence>MAGWREPISRHWPGLRWTLLLAVACNAALEVAGILGGGTRPWDYKTPAFPLLFLLCSLVIWVVVGLVHAVLGRPRATALVMLTLTALVAVVDHEKVRLRKEPLLPSDWEFATEPGFLVSMVGTRFVVALAAGAAAVVAAALLLRLRRRSPYPSPAGQRPAARVLTGAVCLLVLVHLGTFNAPGNAARWAFEGLGASWMPWSQERNYLGNGFVAGFLYNLDIPAQPAPPGYGAAEMSRIGERYAALAERVNRHRDSDVLTRANVLLVLSESLSDPLALHGVRLAEDPIPFVRGLVAGRHGGSGGQMLAQSIGGGTANMEFEALTGMSMAGFPPQLRVPYQMLVPQYRHFPSVVPWMRRSGHEAVALHPFTTEMYRRREVYDAMGFDAFVHDSTMRDPRRIGHHAYISDASTFAEVQRRLEGSAAPLFMNVVTMQNHLPYRGRYPDPVEATGPDGEAMPETGQYTRGLEHTDAALRAVLGRLRHLDEPTVVVLYGDHLPGTYPDDVVRANDETTLHRTPYVVWANVPGRRETPDLVSPTHFVDLALERLDAAVPPYYALLERLRDEVPAMDTGMRYDAGGHRVRPGRLSPRAARVLRDYRLVQYDLSVGKRYSEKTMFTLPVGGAAARGD</sequence>
<dbReference type="PANTHER" id="PTHR47371:SF3">
    <property type="entry name" value="PHOSPHOGLYCEROL TRANSFERASE I"/>
    <property type="match status" value="1"/>
</dbReference>
<organism evidence="9 10">
    <name type="scientific">Nocardioides mesophilus</name>
    <dbReference type="NCBI Taxonomy" id="433659"/>
    <lineage>
        <taxon>Bacteria</taxon>
        <taxon>Bacillati</taxon>
        <taxon>Actinomycetota</taxon>
        <taxon>Actinomycetes</taxon>
        <taxon>Propionibacteriales</taxon>
        <taxon>Nocardioidaceae</taxon>
        <taxon>Nocardioides</taxon>
    </lineage>
</organism>
<feature type="transmembrane region" description="Helical" evidence="7">
    <location>
        <begin position="15"/>
        <end position="36"/>
    </location>
</feature>